<sequence>MDRTTFRLLYTSLVHPHVEYANQVWNPKLRKHIDLIGNVQRRATKLVPGIEDFSYKERLELLNLPTLSYRRLRAGDMIEVYKIVSGKYDEAVSQFLPMLTDSSTGVHSYKIYKRRSRLNLRKNNFTCRVIDA</sequence>
<dbReference type="AlphaFoldDB" id="A0A9Q1BPC5"/>
<keyword evidence="2" id="KW-1185">Reference proteome</keyword>
<evidence type="ECO:0000313" key="1">
    <source>
        <dbReference type="EMBL" id="KAJ8030155.1"/>
    </source>
</evidence>
<dbReference type="OrthoDB" id="276744at2759"/>
<proteinExistence type="predicted"/>
<dbReference type="Proteomes" id="UP001152320">
    <property type="component" value="Chromosome 13"/>
</dbReference>
<accession>A0A9Q1BPC5</accession>
<organism evidence="1 2">
    <name type="scientific">Holothuria leucospilota</name>
    <name type="common">Black long sea cucumber</name>
    <name type="synonym">Mertensiothuria leucospilota</name>
    <dbReference type="NCBI Taxonomy" id="206669"/>
    <lineage>
        <taxon>Eukaryota</taxon>
        <taxon>Metazoa</taxon>
        <taxon>Echinodermata</taxon>
        <taxon>Eleutherozoa</taxon>
        <taxon>Echinozoa</taxon>
        <taxon>Holothuroidea</taxon>
        <taxon>Aspidochirotacea</taxon>
        <taxon>Aspidochirotida</taxon>
        <taxon>Holothuriidae</taxon>
        <taxon>Holothuria</taxon>
    </lineage>
</organism>
<dbReference type="EMBL" id="JAIZAY010000013">
    <property type="protein sequence ID" value="KAJ8030155.1"/>
    <property type="molecule type" value="Genomic_DNA"/>
</dbReference>
<evidence type="ECO:0000313" key="2">
    <source>
        <dbReference type="Proteomes" id="UP001152320"/>
    </source>
</evidence>
<name>A0A9Q1BPC5_HOLLE</name>
<reference evidence="1" key="1">
    <citation type="submission" date="2021-10" db="EMBL/GenBank/DDBJ databases">
        <title>Tropical sea cucumber genome reveals ecological adaptation and Cuvierian tubules defense mechanism.</title>
        <authorList>
            <person name="Chen T."/>
        </authorList>
    </citation>
    <scope>NUCLEOTIDE SEQUENCE</scope>
    <source>
        <strain evidence="1">Nanhai2018</strain>
        <tissue evidence="1">Muscle</tissue>
    </source>
</reference>
<comment type="caution">
    <text evidence="1">The sequence shown here is derived from an EMBL/GenBank/DDBJ whole genome shotgun (WGS) entry which is preliminary data.</text>
</comment>
<protein>
    <submittedName>
        <fullName evidence="1">Uncharacterized protein</fullName>
    </submittedName>
</protein>
<gene>
    <name evidence="1" type="ORF">HOLleu_26483</name>
</gene>